<comment type="caution">
    <text evidence="2">The sequence shown here is derived from an EMBL/GenBank/DDBJ whole genome shotgun (WGS) entry which is preliminary data.</text>
</comment>
<proteinExistence type="predicted"/>
<feature type="compositionally biased region" description="Basic and acidic residues" evidence="1">
    <location>
        <begin position="7"/>
        <end position="20"/>
    </location>
</feature>
<reference evidence="2 3" key="1">
    <citation type="submission" date="2019-08" db="EMBL/GenBank/DDBJ databases">
        <title>Draft genome sequences of two oriental melons (Cucumis melo L. var makuwa).</title>
        <authorList>
            <person name="Kwon S.-Y."/>
        </authorList>
    </citation>
    <scope>NUCLEOTIDE SEQUENCE [LARGE SCALE GENOMIC DNA]</scope>
    <source>
        <strain evidence="3">cv. Chang Bougi</strain>
        <tissue evidence="2">Leaf</tissue>
    </source>
</reference>
<evidence type="ECO:0000313" key="2">
    <source>
        <dbReference type="EMBL" id="TYJ95712.1"/>
    </source>
</evidence>
<gene>
    <name evidence="2" type="ORF">E5676_scaffold282G00100</name>
</gene>
<feature type="region of interest" description="Disordered" evidence="1">
    <location>
        <begin position="1"/>
        <end position="23"/>
    </location>
</feature>
<evidence type="ECO:0000313" key="3">
    <source>
        <dbReference type="Proteomes" id="UP000321947"/>
    </source>
</evidence>
<evidence type="ECO:0000256" key="1">
    <source>
        <dbReference type="SAM" id="MobiDB-lite"/>
    </source>
</evidence>
<accession>A0A5D3B788</accession>
<dbReference type="EMBL" id="SSTD01020087">
    <property type="protein sequence ID" value="TYJ95712.1"/>
    <property type="molecule type" value="Genomic_DNA"/>
</dbReference>
<sequence>MAPILEGEVKEHKDESDSGKRPHIVNSTIKDVSTSKALVAKPVEQFLCASALLEEMSRQDESGGKTLRAIHPKEMSALKLRPEIAMVLSGIAKINVDDLTSLEEYLNSYLKCINVEFEQLSILSREKTKAIDQQEVEVVKLLNEVNTLESTSAITEEAIEALAMVRNSMKVVREEFKNFK</sequence>
<dbReference type="Proteomes" id="UP000321947">
    <property type="component" value="Unassembled WGS sequence"/>
</dbReference>
<name>A0A5D3B788_CUCMM</name>
<organism evidence="2 3">
    <name type="scientific">Cucumis melo var. makuwa</name>
    <name type="common">Oriental melon</name>
    <dbReference type="NCBI Taxonomy" id="1194695"/>
    <lineage>
        <taxon>Eukaryota</taxon>
        <taxon>Viridiplantae</taxon>
        <taxon>Streptophyta</taxon>
        <taxon>Embryophyta</taxon>
        <taxon>Tracheophyta</taxon>
        <taxon>Spermatophyta</taxon>
        <taxon>Magnoliopsida</taxon>
        <taxon>eudicotyledons</taxon>
        <taxon>Gunneridae</taxon>
        <taxon>Pentapetalae</taxon>
        <taxon>rosids</taxon>
        <taxon>fabids</taxon>
        <taxon>Cucurbitales</taxon>
        <taxon>Cucurbitaceae</taxon>
        <taxon>Benincaseae</taxon>
        <taxon>Cucumis</taxon>
    </lineage>
</organism>
<dbReference type="AlphaFoldDB" id="A0A5D3B788"/>
<protein>
    <submittedName>
        <fullName evidence="2">Uncharacterized protein</fullName>
    </submittedName>
</protein>